<dbReference type="InParanoid" id="W4JYR0"/>
<feature type="domain" description="Transcriptional repressor Tup1 N-terminal" evidence="11">
    <location>
        <begin position="54"/>
        <end position="86"/>
    </location>
</feature>
<dbReference type="CDD" id="cd00200">
    <property type="entry name" value="WD40"/>
    <property type="match status" value="1"/>
</dbReference>
<feature type="repeat" description="WD" evidence="9">
    <location>
        <begin position="658"/>
        <end position="694"/>
    </location>
</feature>
<dbReference type="AlphaFoldDB" id="W4JYR0"/>
<keyword evidence="2" id="KW-0678">Repressor</keyword>
<feature type="compositionally biased region" description="Low complexity" evidence="10">
    <location>
        <begin position="32"/>
        <end position="52"/>
    </location>
</feature>
<dbReference type="PROSITE" id="PS50294">
    <property type="entry name" value="WD_REPEATS_REGION"/>
    <property type="match status" value="6"/>
</dbReference>
<dbReference type="FunCoup" id="W4JYR0">
    <property type="interactions" value="123"/>
</dbReference>
<feature type="compositionally biased region" description="Polar residues" evidence="10">
    <location>
        <begin position="257"/>
        <end position="267"/>
    </location>
</feature>
<protein>
    <recommendedName>
        <fullName evidence="11">Transcriptional repressor Tup1 N-terminal domain-containing protein</fullName>
    </recommendedName>
</protein>
<feature type="region of interest" description="Disordered" evidence="10">
    <location>
        <begin position="1"/>
        <end position="52"/>
    </location>
</feature>
<feature type="compositionally biased region" description="Basic and acidic residues" evidence="10">
    <location>
        <begin position="204"/>
        <end position="254"/>
    </location>
</feature>
<dbReference type="GO" id="GO:0005634">
    <property type="term" value="C:nucleus"/>
    <property type="evidence" value="ECO:0007669"/>
    <property type="project" value="UniProtKB-SubCell"/>
</dbReference>
<dbReference type="SUPFAM" id="SSF50978">
    <property type="entry name" value="WD40 repeat-like"/>
    <property type="match status" value="1"/>
</dbReference>
<keyword evidence="6" id="KW-0804">Transcription</keyword>
<keyword evidence="5" id="KW-0805">Transcription regulation</keyword>
<dbReference type="PANTHER" id="PTHR22847:SF728">
    <property type="entry name" value="TRANSCRIPTIONAL REPRESSOR TUP11-RELATED"/>
    <property type="match status" value="1"/>
</dbReference>
<dbReference type="PROSITE" id="PS50082">
    <property type="entry name" value="WD_REPEATS_2"/>
    <property type="match status" value="6"/>
</dbReference>
<feature type="region of interest" description="Disordered" evidence="10">
    <location>
        <begin position="165"/>
        <end position="326"/>
    </location>
</feature>
<evidence type="ECO:0000313" key="12">
    <source>
        <dbReference type="EMBL" id="ETW78230.1"/>
    </source>
</evidence>
<evidence type="ECO:0000256" key="10">
    <source>
        <dbReference type="SAM" id="MobiDB-lite"/>
    </source>
</evidence>
<evidence type="ECO:0000256" key="9">
    <source>
        <dbReference type="PROSITE-ProRule" id="PRU00221"/>
    </source>
</evidence>
<dbReference type="PANTHER" id="PTHR22847">
    <property type="entry name" value="WD40 REPEAT PROTEIN"/>
    <property type="match status" value="1"/>
</dbReference>
<feature type="compositionally biased region" description="Gly residues" evidence="10">
    <location>
        <begin position="588"/>
        <end position="600"/>
    </location>
</feature>
<dbReference type="EMBL" id="KI925462">
    <property type="protein sequence ID" value="ETW78230.1"/>
    <property type="molecule type" value="Genomic_DNA"/>
</dbReference>
<keyword evidence="4" id="KW-0677">Repeat</keyword>
<organism evidence="12 13">
    <name type="scientific">Heterobasidion irregulare (strain TC 32-1)</name>
    <dbReference type="NCBI Taxonomy" id="747525"/>
    <lineage>
        <taxon>Eukaryota</taxon>
        <taxon>Fungi</taxon>
        <taxon>Dikarya</taxon>
        <taxon>Basidiomycota</taxon>
        <taxon>Agaricomycotina</taxon>
        <taxon>Agaricomycetes</taxon>
        <taxon>Russulales</taxon>
        <taxon>Bondarzewiaceae</taxon>
        <taxon>Heterobasidion</taxon>
        <taxon>Heterobasidion annosum species complex</taxon>
    </lineage>
</organism>
<dbReference type="Proteomes" id="UP000030671">
    <property type="component" value="Unassembled WGS sequence"/>
</dbReference>
<feature type="domain" description="Transcriptional repressor Tup1 N-terminal" evidence="11">
    <location>
        <begin position="122"/>
        <end position="164"/>
    </location>
</feature>
<evidence type="ECO:0000256" key="7">
    <source>
        <dbReference type="ARBA" id="ARBA00023242"/>
    </source>
</evidence>
<dbReference type="PROSITE" id="PS00678">
    <property type="entry name" value="WD_REPEATS_1"/>
    <property type="match status" value="4"/>
</dbReference>
<evidence type="ECO:0000256" key="2">
    <source>
        <dbReference type="ARBA" id="ARBA00022491"/>
    </source>
</evidence>
<comment type="similarity">
    <text evidence="8">Belongs to the WD repeat TUP1 family.</text>
</comment>
<feature type="repeat" description="WD" evidence="9">
    <location>
        <begin position="411"/>
        <end position="445"/>
    </location>
</feature>
<proteinExistence type="inferred from homology"/>
<evidence type="ECO:0000259" key="11">
    <source>
        <dbReference type="Pfam" id="PF08581"/>
    </source>
</evidence>
<dbReference type="Pfam" id="PF00400">
    <property type="entry name" value="WD40"/>
    <property type="match status" value="7"/>
</dbReference>
<dbReference type="FunFam" id="2.130.10.10:FF:000503">
    <property type="entry name" value="Glucose repression regulatory protein TUP1"/>
    <property type="match status" value="1"/>
</dbReference>
<reference evidence="12 13" key="1">
    <citation type="journal article" date="2012" name="New Phytol.">
        <title>Insight into trade-off between wood decay and parasitism from the genome of a fungal forest pathogen.</title>
        <authorList>
            <person name="Olson A."/>
            <person name="Aerts A."/>
            <person name="Asiegbu F."/>
            <person name="Belbahri L."/>
            <person name="Bouzid O."/>
            <person name="Broberg A."/>
            <person name="Canback B."/>
            <person name="Coutinho P.M."/>
            <person name="Cullen D."/>
            <person name="Dalman K."/>
            <person name="Deflorio G."/>
            <person name="van Diepen L.T."/>
            <person name="Dunand C."/>
            <person name="Duplessis S."/>
            <person name="Durling M."/>
            <person name="Gonthier P."/>
            <person name="Grimwood J."/>
            <person name="Fossdal C.G."/>
            <person name="Hansson D."/>
            <person name="Henrissat B."/>
            <person name="Hietala A."/>
            <person name="Himmelstrand K."/>
            <person name="Hoffmeister D."/>
            <person name="Hogberg N."/>
            <person name="James T.Y."/>
            <person name="Karlsson M."/>
            <person name="Kohler A."/>
            <person name="Kues U."/>
            <person name="Lee Y.H."/>
            <person name="Lin Y.C."/>
            <person name="Lind M."/>
            <person name="Lindquist E."/>
            <person name="Lombard V."/>
            <person name="Lucas S."/>
            <person name="Lunden K."/>
            <person name="Morin E."/>
            <person name="Murat C."/>
            <person name="Park J."/>
            <person name="Raffaello T."/>
            <person name="Rouze P."/>
            <person name="Salamov A."/>
            <person name="Schmutz J."/>
            <person name="Solheim H."/>
            <person name="Stahlberg J."/>
            <person name="Velez H."/>
            <person name="de Vries R.P."/>
            <person name="Wiebenga A."/>
            <person name="Woodward S."/>
            <person name="Yakovlev I."/>
            <person name="Garbelotto M."/>
            <person name="Martin F."/>
            <person name="Grigoriev I.V."/>
            <person name="Stenlid J."/>
        </authorList>
    </citation>
    <scope>NUCLEOTIDE SEQUENCE [LARGE SCALE GENOMIC DNA]</scope>
    <source>
        <strain evidence="12 13">TC 32-1</strain>
    </source>
</reference>
<feature type="region of interest" description="Disordered" evidence="10">
    <location>
        <begin position="576"/>
        <end position="610"/>
    </location>
</feature>
<evidence type="ECO:0000313" key="13">
    <source>
        <dbReference type="Proteomes" id="UP000030671"/>
    </source>
</evidence>
<name>W4JYR0_HETIT</name>
<feature type="repeat" description="WD" evidence="9">
    <location>
        <begin position="492"/>
        <end position="533"/>
    </location>
</feature>
<dbReference type="eggNOG" id="KOG0266">
    <property type="taxonomic scope" value="Eukaryota"/>
</dbReference>
<dbReference type="InterPro" id="IPR015943">
    <property type="entry name" value="WD40/YVTN_repeat-like_dom_sf"/>
</dbReference>
<evidence type="ECO:0000256" key="8">
    <source>
        <dbReference type="ARBA" id="ARBA00060760"/>
    </source>
</evidence>
<evidence type="ECO:0000256" key="1">
    <source>
        <dbReference type="ARBA" id="ARBA00004123"/>
    </source>
</evidence>
<dbReference type="SMART" id="SM00320">
    <property type="entry name" value="WD40"/>
    <property type="match status" value="7"/>
</dbReference>
<dbReference type="PRINTS" id="PR00320">
    <property type="entry name" value="GPROTEINBRPT"/>
</dbReference>
<dbReference type="STRING" id="747525.W4JYR0"/>
<dbReference type="InterPro" id="IPR020472">
    <property type="entry name" value="WD40_PAC1"/>
</dbReference>
<dbReference type="InterPro" id="IPR001680">
    <property type="entry name" value="WD40_rpt"/>
</dbReference>
<evidence type="ECO:0000256" key="5">
    <source>
        <dbReference type="ARBA" id="ARBA00023015"/>
    </source>
</evidence>
<dbReference type="Pfam" id="PF08581">
    <property type="entry name" value="Tup_N"/>
    <property type="match status" value="2"/>
</dbReference>
<evidence type="ECO:0000256" key="3">
    <source>
        <dbReference type="ARBA" id="ARBA00022574"/>
    </source>
</evidence>
<dbReference type="InterPro" id="IPR013890">
    <property type="entry name" value="Tscrpt_rep_Tup1_N"/>
</dbReference>
<dbReference type="KEGG" id="hir:HETIRDRAFT_454242"/>
<accession>W4JYR0</accession>
<dbReference type="InterPro" id="IPR019775">
    <property type="entry name" value="WD40_repeat_CS"/>
</dbReference>
<dbReference type="RefSeq" id="XP_009550219.1">
    <property type="nucleotide sequence ID" value="XM_009551924.1"/>
</dbReference>
<feature type="repeat" description="WD" evidence="9">
    <location>
        <begin position="446"/>
        <end position="487"/>
    </location>
</feature>
<dbReference type="Gene3D" id="2.130.10.10">
    <property type="entry name" value="YVTN repeat-like/Quinoprotein amine dehydrogenase"/>
    <property type="match status" value="1"/>
</dbReference>
<comment type="subcellular location">
    <subcellularLocation>
        <location evidence="1">Nucleus</location>
    </subcellularLocation>
</comment>
<feature type="repeat" description="WD" evidence="9">
    <location>
        <begin position="534"/>
        <end position="568"/>
    </location>
</feature>
<evidence type="ECO:0000256" key="4">
    <source>
        <dbReference type="ARBA" id="ARBA00022737"/>
    </source>
</evidence>
<feature type="repeat" description="WD" evidence="9">
    <location>
        <begin position="616"/>
        <end position="651"/>
    </location>
</feature>
<dbReference type="InterPro" id="IPR036322">
    <property type="entry name" value="WD40_repeat_dom_sf"/>
</dbReference>
<gene>
    <name evidence="12" type="ORF">HETIRDRAFT_454242</name>
</gene>
<dbReference type="Gene3D" id="1.20.5.340">
    <property type="match status" value="2"/>
</dbReference>
<evidence type="ECO:0000256" key="6">
    <source>
        <dbReference type="ARBA" id="ARBA00023163"/>
    </source>
</evidence>
<keyword evidence="7" id="KW-0539">Nucleus</keyword>
<dbReference type="OrthoDB" id="17410at2759"/>
<dbReference type="HOGENOM" id="CLU_000288_57_23_1"/>
<keyword evidence="3 9" id="KW-0853">WD repeat</keyword>
<sequence length="694" mass="75045">MSSSNIYAVSTVLAVPRPPRPRRRSHPPPLPQHRTLQPTAQPSQGSSQQQSQARLNECFDTIRQEFDGLSQEFNLLRGQRDDFESKGAHPPLCSFLHIRHIPTLTPALPPFLGTTPAPRPTVSGQVNELNIIRQSLYDLEAQHGKIRQQYEEELSRLRAELMSRPQAPHPNVGPGTSGLATPITSSGPPLPLSAGPSQYNDSFFPRDRDRADRDRERERIDRVERDRDRERERDPRDSKRIKTDTRIKSDRPEHFSPSMNPGPSHPSNKLPPAPGGPGQAPPSSASTPFSGGPPPSATEPSSSGSGGMVPVNNAGGGFLEDMDPHNMPPEFKKEGTDWFAIFNPQVPRVLDVNLVHTLLHESVVCCVRFSADGKYLATGCNRSAQIYDTKTGAKTCVLIDPEATKTGDLYIRSVCFSPDGKFLATGAEDKQIRIWDIAKRRIRNVFNGHTQEIYSLDFSRDGRLIVSGSGDKTARIWDMADAKCTVLTIHEPEAVDSGVTSVAISPDGRLVAAGSLDTIVRIWDVASGLLVERLKGHKDSVYSVAFTPDGKGLVSGSLDKTLKYWDVRPALAGLGSGSGSGRKDSIAGGAGPGGGGGVGNGKKEGGEKGSSCTMNFAGHKDYVLSVAVSHDGQWVVSGSKDRGVQFWEARTAVVQLMLQGHKNSVISIDLSPAASLLATGSGDWQARIWSYTTA</sequence>
<keyword evidence="13" id="KW-1185">Reference proteome</keyword>
<dbReference type="GeneID" id="20676485"/>